<organism evidence="1 2">
    <name type="scientific">Punica granatum</name>
    <name type="common">Pomegranate</name>
    <dbReference type="NCBI Taxonomy" id="22663"/>
    <lineage>
        <taxon>Eukaryota</taxon>
        <taxon>Viridiplantae</taxon>
        <taxon>Streptophyta</taxon>
        <taxon>Embryophyta</taxon>
        <taxon>Tracheophyta</taxon>
        <taxon>Spermatophyta</taxon>
        <taxon>Magnoliopsida</taxon>
        <taxon>eudicotyledons</taxon>
        <taxon>Gunneridae</taxon>
        <taxon>Pentapetalae</taxon>
        <taxon>rosids</taxon>
        <taxon>malvids</taxon>
        <taxon>Myrtales</taxon>
        <taxon>Lythraceae</taxon>
        <taxon>Punica</taxon>
    </lineage>
</organism>
<keyword evidence="2" id="KW-1185">Reference proteome</keyword>
<evidence type="ECO:0000313" key="1">
    <source>
        <dbReference type="EMBL" id="PKI49584.1"/>
    </source>
</evidence>
<name>A0A2I0J041_PUNGR</name>
<proteinExistence type="predicted"/>
<evidence type="ECO:0000313" key="2">
    <source>
        <dbReference type="Proteomes" id="UP000233551"/>
    </source>
</evidence>
<comment type="caution">
    <text evidence="1">The sequence shown here is derived from an EMBL/GenBank/DDBJ whole genome shotgun (WGS) entry which is preliminary data.</text>
</comment>
<dbReference type="AlphaFoldDB" id="A0A2I0J041"/>
<dbReference type="Proteomes" id="UP000233551">
    <property type="component" value="Unassembled WGS sequence"/>
</dbReference>
<dbReference type="PANTHER" id="PTHR48200:SF1">
    <property type="entry name" value="AMINOTRANSFERASE-LIKE PLANT MOBILE DOMAIN-CONTAINING PROTEIN"/>
    <property type="match status" value="1"/>
</dbReference>
<gene>
    <name evidence="1" type="ORF">CRG98_030040</name>
</gene>
<dbReference type="EMBL" id="PGOL01002231">
    <property type="protein sequence ID" value="PKI49584.1"/>
    <property type="molecule type" value="Genomic_DNA"/>
</dbReference>
<accession>A0A2I0J041</accession>
<reference evidence="1 2" key="1">
    <citation type="submission" date="2017-11" db="EMBL/GenBank/DDBJ databases">
        <title>De-novo sequencing of pomegranate (Punica granatum L.) genome.</title>
        <authorList>
            <person name="Akparov Z."/>
            <person name="Amiraslanov A."/>
            <person name="Hajiyeva S."/>
            <person name="Abbasov M."/>
            <person name="Kaur K."/>
            <person name="Hamwieh A."/>
            <person name="Solovyev V."/>
            <person name="Salamov A."/>
            <person name="Braich B."/>
            <person name="Kosarev P."/>
            <person name="Mahmoud A."/>
            <person name="Hajiyev E."/>
            <person name="Babayeva S."/>
            <person name="Izzatullayeva V."/>
            <person name="Mammadov A."/>
            <person name="Mammadov A."/>
            <person name="Sharifova S."/>
            <person name="Ojaghi J."/>
            <person name="Eynullazada K."/>
            <person name="Bayramov B."/>
            <person name="Abdulazimova A."/>
            <person name="Shahmuradov I."/>
        </authorList>
    </citation>
    <scope>NUCLEOTIDE SEQUENCE [LARGE SCALE GENOMIC DNA]</scope>
    <source>
        <strain evidence="2">cv. AG2017</strain>
        <tissue evidence="1">Leaf</tissue>
    </source>
</reference>
<sequence length="338" mass="38397">MSRSASFPCLDRVTPPLDEINRIWISLRQIDWDYITTFIGDVPLLSTRRVDWYFLRAAVTFWDPIHAIFNIQGTELTPIIEEYRTLIADRIDAALASVVLQVVGGREYEVGPVAETILSLDRVTRTTDRRLRGSPILLQIWLQSPANPFGLLRPVLFFSCSGSIISQLLSLIRVERKVSEWIKIFREIPPRSFKWRAAWMPPGPAALKCHYFNGVPLVSHAGSTTYFPARVMSLAACRQSPSTRHILDSNIFGGWIRHPWIAKETSNGFWTCGEPWSLSVPTSPSIQPLRNRISELPRNMSSASTGGVRQHTKISPTLHELKIADQREQLSPRTRPFK</sequence>
<dbReference type="PANTHER" id="PTHR48200">
    <property type="entry name" value="PROTEIN, PUTATIVE-RELATED"/>
    <property type="match status" value="1"/>
</dbReference>
<protein>
    <submittedName>
        <fullName evidence="1">Uncharacterized protein</fullName>
    </submittedName>
</protein>